<dbReference type="RefSeq" id="WP_335550126.1">
    <property type="nucleotide sequence ID" value="NZ_JBALQO010000046.1"/>
</dbReference>
<dbReference type="InterPro" id="IPR023346">
    <property type="entry name" value="Lysozyme-like_dom_sf"/>
</dbReference>
<dbReference type="EMBL" id="VDEM01000006">
    <property type="protein sequence ID" value="KAF0825183.1"/>
    <property type="molecule type" value="Genomic_DNA"/>
</dbReference>
<comment type="caution">
    <text evidence="1">The sequence shown here is derived from an EMBL/GenBank/DDBJ whole genome shotgun (WGS) entry which is preliminary data.</text>
</comment>
<dbReference type="AlphaFoldDB" id="A0A800NE28"/>
<sequence>MQFMPATWVGHKYETSGGLVAPDIDITDITLIKAESGYGVDADNDGIASPWSIADSVASAAKYLGYWIQKRCEKGDMAL</sequence>
<reference evidence="1 2" key="1">
    <citation type="journal article" date="2020" name="G3 (Bethesda)">
        <title>Whole Genome Sequencing and Comparative Genomics of Two Nematicidal Bacillus Strains Reveals a Wide Range of Possible Virulence Factors.</title>
        <authorList>
            <person name="Susic N."/>
            <person name="Janezic S."/>
            <person name="Rupnik M."/>
            <person name="Geric Stare B."/>
        </authorList>
    </citation>
    <scope>NUCLEOTIDE SEQUENCE [LARGE SCALE GENOMIC DNA]</scope>
    <source>
        <strain evidence="1 2">I-1582</strain>
    </source>
</reference>
<dbReference type="SUPFAM" id="SSF53955">
    <property type="entry name" value="Lysozyme-like"/>
    <property type="match status" value="1"/>
</dbReference>
<evidence type="ECO:0000313" key="1">
    <source>
        <dbReference type="EMBL" id="KAF0825183.1"/>
    </source>
</evidence>
<name>A0A800NE28_CYTFI</name>
<proteinExistence type="predicted"/>
<protein>
    <submittedName>
        <fullName evidence="1">Uncharacterized protein</fullName>
    </submittedName>
</protein>
<accession>A0A800NE28</accession>
<evidence type="ECO:0000313" key="2">
    <source>
        <dbReference type="Proteomes" id="UP000465778"/>
    </source>
</evidence>
<gene>
    <name evidence="1" type="ORF">KIS1582_0970</name>
</gene>
<dbReference type="Proteomes" id="UP000465778">
    <property type="component" value="Unassembled WGS sequence"/>
</dbReference>
<organism evidence="1 2">
    <name type="scientific">Cytobacillus firmus</name>
    <name type="common">Bacillus firmus</name>
    <dbReference type="NCBI Taxonomy" id="1399"/>
    <lineage>
        <taxon>Bacteria</taxon>
        <taxon>Bacillati</taxon>
        <taxon>Bacillota</taxon>
        <taxon>Bacilli</taxon>
        <taxon>Bacillales</taxon>
        <taxon>Bacillaceae</taxon>
        <taxon>Cytobacillus</taxon>
    </lineage>
</organism>